<keyword evidence="3" id="KW-1185">Reference proteome</keyword>
<gene>
    <name evidence="2" type="ORF">C4N9_19870</name>
</gene>
<keyword evidence="1" id="KW-0812">Transmembrane</keyword>
<feature type="transmembrane region" description="Helical" evidence="1">
    <location>
        <begin position="128"/>
        <end position="147"/>
    </location>
</feature>
<feature type="transmembrane region" description="Helical" evidence="1">
    <location>
        <begin position="12"/>
        <end position="35"/>
    </location>
</feature>
<protein>
    <recommendedName>
        <fullName evidence="4">RDD domain-containing protein</fullName>
    </recommendedName>
</protein>
<keyword evidence="1" id="KW-0472">Membrane</keyword>
<dbReference type="EMBL" id="QEYD01000015">
    <property type="protein sequence ID" value="PWE26852.1"/>
    <property type="molecule type" value="Genomic_DNA"/>
</dbReference>
<dbReference type="AlphaFoldDB" id="A0A2U2C4Q9"/>
<keyword evidence="1" id="KW-1133">Transmembrane helix</keyword>
<evidence type="ECO:0000256" key="1">
    <source>
        <dbReference type="SAM" id="Phobius"/>
    </source>
</evidence>
<proteinExistence type="predicted"/>
<organism evidence="2 3">
    <name type="scientific">Pararhodobacter marinus</name>
    <dbReference type="NCBI Taxonomy" id="2184063"/>
    <lineage>
        <taxon>Bacteria</taxon>
        <taxon>Pseudomonadati</taxon>
        <taxon>Pseudomonadota</taxon>
        <taxon>Alphaproteobacteria</taxon>
        <taxon>Rhodobacterales</taxon>
        <taxon>Paracoccaceae</taxon>
        <taxon>Pararhodobacter</taxon>
    </lineage>
</organism>
<evidence type="ECO:0000313" key="3">
    <source>
        <dbReference type="Proteomes" id="UP000244940"/>
    </source>
</evidence>
<comment type="caution">
    <text evidence="2">The sequence shown here is derived from an EMBL/GenBank/DDBJ whole genome shotgun (WGS) entry which is preliminary data.</text>
</comment>
<dbReference type="OrthoDB" id="7862354at2"/>
<dbReference type="GeneID" id="94367154"/>
<dbReference type="RefSeq" id="WP_109535088.1">
    <property type="nucleotide sequence ID" value="NZ_QEYD01000015.1"/>
</dbReference>
<name>A0A2U2C4Q9_9RHOB</name>
<dbReference type="Proteomes" id="UP000244940">
    <property type="component" value="Unassembled WGS sequence"/>
</dbReference>
<reference evidence="2 3" key="1">
    <citation type="submission" date="2018-05" db="EMBL/GenBank/DDBJ databases">
        <title>Pararhodobacter marina sp. nov., isolated from deep-sea water of the Indian Ocean.</title>
        <authorList>
            <person name="Lai Q.Sr."/>
            <person name="Liu X."/>
            <person name="Shao Z."/>
        </authorList>
    </citation>
    <scope>NUCLEOTIDE SEQUENCE [LARGE SCALE GENOMIC DNA]</scope>
    <source>
        <strain evidence="2 3">CIC4N-9</strain>
    </source>
</reference>
<feature type="transmembrane region" description="Helical" evidence="1">
    <location>
        <begin position="201"/>
        <end position="220"/>
    </location>
</feature>
<evidence type="ECO:0008006" key="4">
    <source>
        <dbReference type="Google" id="ProtNLM"/>
    </source>
</evidence>
<accession>A0A2U2C4Q9</accession>
<feature type="transmembrane region" description="Helical" evidence="1">
    <location>
        <begin position="175"/>
        <end position="195"/>
    </location>
</feature>
<evidence type="ECO:0000313" key="2">
    <source>
        <dbReference type="EMBL" id="PWE26852.1"/>
    </source>
</evidence>
<sequence length="241" mass="25663">MPQPSALPRPFLARRLLALAVDLALVFALVTVAMVPFTGDGLRLPAAPLTMRSTDCSDVETAPGWLTELLGAPGPYSLRLCERRLYGLPDGNELRVVLGAATPDTTSRRLVIPVNAALEPVDPRHPGGVLILAILMALSALATRLGWRSPGKALARLRIVPANGARALPVWRETLRLGPLVILAALPALTGGLPAAAIGPLGVIAAVALGAILLIWYYLWPFAHWSGQSRHDRHARFFVTG</sequence>